<keyword evidence="3" id="KW-1185">Reference proteome</keyword>
<dbReference type="EMBL" id="JBBPBM010000002">
    <property type="protein sequence ID" value="KAK8596971.1"/>
    <property type="molecule type" value="Genomic_DNA"/>
</dbReference>
<accession>A0ABR2G8R3</accession>
<protein>
    <submittedName>
        <fullName evidence="2">Uncharacterized protein</fullName>
    </submittedName>
</protein>
<name>A0ABR2G8R3_9ROSI</name>
<gene>
    <name evidence="2" type="ORF">V6N12_065448</name>
</gene>
<evidence type="ECO:0000256" key="1">
    <source>
        <dbReference type="SAM" id="Coils"/>
    </source>
</evidence>
<dbReference type="Proteomes" id="UP001472677">
    <property type="component" value="Unassembled WGS sequence"/>
</dbReference>
<organism evidence="2 3">
    <name type="scientific">Hibiscus sabdariffa</name>
    <name type="common">roselle</name>
    <dbReference type="NCBI Taxonomy" id="183260"/>
    <lineage>
        <taxon>Eukaryota</taxon>
        <taxon>Viridiplantae</taxon>
        <taxon>Streptophyta</taxon>
        <taxon>Embryophyta</taxon>
        <taxon>Tracheophyta</taxon>
        <taxon>Spermatophyta</taxon>
        <taxon>Magnoliopsida</taxon>
        <taxon>eudicotyledons</taxon>
        <taxon>Gunneridae</taxon>
        <taxon>Pentapetalae</taxon>
        <taxon>rosids</taxon>
        <taxon>malvids</taxon>
        <taxon>Malvales</taxon>
        <taxon>Malvaceae</taxon>
        <taxon>Malvoideae</taxon>
        <taxon>Hibiscus</taxon>
    </lineage>
</organism>
<evidence type="ECO:0000313" key="2">
    <source>
        <dbReference type="EMBL" id="KAK8596971.1"/>
    </source>
</evidence>
<feature type="coiled-coil region" evidence="1">
    <location>
        <begin position="37"/>
        <end position="94"/>
    </location>
</feature>
<evidence type="ECO:0000313" key="3">
    <source>
        <dbReference type="Proteomes" id="UP001472677"/>
    </source>
</evidence>
<keyword evidence="1" id="KW-0175">Coiled coil</keyword>
<comment type="caution">
    <text evidence="2">The sequence shown here is derived from an EMBL/GenBank/DDBJ whole genome shotgun (WGS) entry which is preliminary data.</text>
</comment>
<proteinExistence type="predicted"/>
<sequence>MQEHIKKQVEQRDYERAHFDHRVHLKELKITEREGQIKYLQKEKAIVERNLKIVEDDFNRVSLELKQKRNMYTTKEVKKQVDEAKKDVKREEVASLRARILDLEE</sequence>
<reference evidence="2 3" key="1">
    <citation type="journal article" date="2024" name="G3 (Bethesda)">
        <title>Genome assembly of Hibiscus sabdariffa L. provides insights into metabolisms of medicinal natural products.</title>
        <authorList>
            <person name="Kim T."/>
        </authorList>
    </citation>
    <scope>NUCLEOTIDE SEQUENCE [LARGE SCALE GENOMIC DNA]</scope>
    <source>
        <strain evidence="2">TK-2024</strain>
        <tissue evidence="2">Old leaves</tissue>
    </source>
</reference>